<dbReference type="PANTHER" id="PTHR33067:SF15">
    <property type="entry name" value="RNA-DIRECTED DNA POLYMERASE"/>
    <property type="match status" value="1"/>
</dbReference>
<reference evidence="2" key="1">
    <citation type="submission" date="2018-05" db="EMBL/GenBank/DDBJ databases">
        <title>Draft genome of Mucuna pruriens seed.</title>
        <authorList>
            <person name="Nnadi N.E."/>
            <person name="Vos R."/>
            <person name="Hasami M.H."/>
            <person name="Devisetty U.K."/>
            <person name="Aguiy J.C."/>
        </authorList>
    </citation>
    <scope>NUCLEOTIDE SEQUENCE [LARGE SCALE GENOMIC DNA]</scope>
    <source>
        <strain evidence="2">JCA_2017</strain>
    </source>
</reference>
<feature type="compositionally biased region" description="Polar residues" evidence="1">
    <location>
        <begin position="366"/>
        <end position="395"/>
    </location>
</feature>
<dbReference type="Proteomes" id="UP000257109">
    <property type="component" value="Unassembled WGS sequence"/>
</dbReference>
<comment type="caution">
    <text evidence="2">The sequence shown here is derived from an EMBL/GenBank/DDBJ whole genome shotgun (WGS) entry which is preliminary data.</text>
</comment>
<dbReference type="InterPro" id="IPR021109">
    <property type="entry name" value="Peptidase_aspartic_dom_sf"/>
</dbReference>
<evidence type="ECO:0000313" key="3">
    <source>
        <dbReference type="Proteomes" id="UP000257109"/>
    </source>
</evidence>
<dbReference type="CDD" id="cd00303">
    <property type="entry name" value="retropepsin_like"/>
    <property type="match status" value="1"/>
</dbReference>
<dbReference type="OrthoDB" id="778454at2759"/>
<keyword evidence="3" id="KW-1185">Reference proteome</keyword>
<name>A0A371IFT2_MUCPR</name>
<dbReference type="Gene3D" id="2.40.70.10">
    <property type="entry name" value="Acid Proteases"/>
    <property type="match status" value="1"/>
</dbReference>
<feature type="non-terminal residue" evidence="2">
    <location>
        <position position="1"/>
    </location>
</feature>
<gene>
    <name evidence="2" type="ORF">CR513_01097</name>
</gene>
<sequence length="395" mass="44358">MFPTRTFSARMPESDEELLKMFLKVEINIPFLDAIKQIPKYAKFLKELCVHKRKKMKKGVESRGVQQALPKKCRDPRIFSVPCTIDDCTFVDAMSDLGALIKVMPTSIYKALKFGDLEAFGMTIQLENRSVVQPFGILEDVLVQVNELIFQTDFYVLDMEDKTSENGSTLILGRPFLMTARTKTDVHAETLSMEFGDHLVQFNLFEAMKHPTEDHSLFGIDLIDKLVEEHFQLNIDNGDTLDFAEDINIFDCLGSKVRDLSNFEDGITNLADLGPKEELLDLLDQVCKLEDSEYSNNVGVQVVGIKKQLSAQVATMFVAEYMPTTGSQEGKKAEVDSIKNTSIEPNLIIHAKDESTSDNEDWNLVPSKSGSNTKHNAESDSNPTRIGYTSANMSQ</sequence>
<dbReference type="AlphaFoldDB" id="A0A371IFT2"/>
<protein>
    <submittedName>
        <fullName evidence="2">Uncharacterized protein</fullName>
    </submittedName>
</protein>
<organism evidence="2 3">
    <name type="scientific">Mucuna pruriens</name>
    <name type="common">Velvet bean</name>
    <name type="synonym">Dolichos pruriens</name>
    <dbReference type="NCBI Taxonomy" id="157652"/>
    <lineage>
        <taxon>Eukaryota</taxon>
        <taxon>Viridiplantae</taxon>
        <taxon>Streptophyta</taxon>
        <taxon>Embryophyta</taxon>
        <taxon>Tracheophyta</taxon>
        <taxon>Spermatophyta</taxon>
        <taxon>Magnoliopsida</taxon>
        <taxon>eudicotyledons</taxon>
        <taxon>Gunneridae</taxon>
        <taxon>Pentapetalae</taxon>
        <taxon>rosids</taxon>
        <taxon>fabids</taxon>
        <taxon>Fabales</taxon>
        <taxon>Fabaceae</taxon>
        <taxon>Papilionoideae</taxon>
        <taxon>50 kb inversion clade</taxon>
        <taxon>NPAAA clade</taxon>
        <taxon>indigoferoid/millettioid clade</taxon>
        <taxon>Phaseoleae</taxon>
        <taxon>Mucuna</taxon>
    </lineage>
</organism>
<accession>A0A371IFT2</accession>
<feature type="region of interest" description="Disordered" evidence="1">
    <location>
        <begin position="350"/>
        <end position="395"/>
    </location>
</feature>
<proteinExistence type="predicted"/>
<evidence type="ECO:0000313" key="2">
    <source>
        <dbReference type="EMBL" id="RDY13917.1"/>
    </source>
</evidence>
<dbReference type="EMBL" id="QJKJ01000176">
    <property type="protein sequence ID" value="RDY13917.1"/>
    <property type="molecule type" value="Genomic_DNA"/>
</dbReference>
<dbReference type="PANTHER" id="PTHR33067">
    <property type="entry name" value="RNA-DIRECTED DNA POLYMERASE-RELATED"/>
    <property type="match status" value="1"/>
</dbReference>
<evidence type="ECO:0000256" key="1">
    <source>
        <dbReference type="SAM" id="MobiDB-lite"/>
    </source>
</evidence>